<dbReference type="SUPFAM" id="SSF46911">
    <property type="entry name" value="Ribosomal protein S18"/>
    <property type="match status" value="1"/>
</dbReference>
<keyword evidence="5" id="KW-0934">Plastid</keyword>
<dbReference type="GO" id="GO:0006412">
    <property type="term" value="P:translation"/>
    <property type="evidence" value="ECO:0007669"/>
    <property type="project" value="InterPro"/>
</dbReference>
<dbReference type="InterPro" id="IPR001648">
    <property type="entry name" value="Ribosomal_bS18"/>
</dbReference>
<evidence type="ECO:0000313" key="5">
    <source>
        <dbReference type="EMBL" id="AYR06070.1"/>
    </source>
</evidence>
<evidence type="ECO:0000256" key="1">
    <source>
        <dbReference type="ARBA" id="ARBA00005589"/>
    </source>
</evidence>
<dbReference type="RefSeq" id="YP_009541861.1">
    <property type="nucleotide sequence ID" value="NC_039978.1"/>
</dbReference>
<dbReference type="PANTHER" id="PTHR13479:SF40">
    <property type="entry name" value="SMALL RIBOSOMAL SUBUNIT PROTEIN BS18M"/>
    <property type="match status" value="1"/>
</dbReference>
<evidence type="ECO:0000256" key="4">
    <source>
        <dbReference type="RuleBase" id="RU003910"/>
    </source>
</evidence>
<dbReference type="PANTHER" id="PTHR13479">
    <property type="entry name" value="30S RIBOSOMAL PROTEIN S18"/>
    <property type="match status" value="1"/>
</dbReference>
<proteinExistence type="inferred from homology"/>
<dbReference type="GO" id="GO:0005763">
    <property type="term" value="C:mitochondrial small ribosomal subunit"/>
    <property type="evidence" value="ECO:0007669"/>
    <property type="project" value="TreeGrafter"/>
</dbReference>
<dbReference type="GeneID" id="38463636"/>
<dbReference type="GO" id="GO:0070181">
    <property type="term" value="F:small ribosomal subunit rRNA binding"/>
    <property type="evidence" value="ECO:0007669"/>
    <property type="project" value="TreeGrafter"/>
</dbReference>
<geneLocation type="plastid" evidence="5"/>
<evidence type="ECO:0000256" key="3">
    <source>
        <dbReference type="ARBA" id="ARBA00023274"/>
    </source>
</evidence>
<dbReference type="GO" id="GO:0003735">
    <property type="term" value="F:structural constituent of ribosome"/>
    <property type="evidence" value="ECO:0007669"/>
    <property type="project" value="InterPro"/>
</dbReference>
<keyword evidence="2 4" id="KW-0689">Ribosomal protein</keyword>
<dbReference type="AlphaFoldDB" id="A0A3G3MGW5"/>
<keyword evidence="3 4" id="KW-0687">Ribonucleoprotein</keyword>
<reference evidence="5" key="1">
    <citation type="journal article" date="2018" name="Genome Biol. Evol.">
        <title>Mitochondrial and Plastid Genomes from Coralline Red Algae Provide Insights into the Incongruent Evolutionary Histories of Organelles.</title>
        <authorList>
            <person name="Lee J."/>
            <person name="Song H.J."/>
            <person name="In Park S."/>
            <person name="Lee Y.M."/>
            <person name="Jeong S.Y."/>
            <person name="Oh Cho T."/>
            <person name="Kim J.H."/>
            <person name="Choi H.G."/>
            <person name="Choi C.G."/>
            <person name="Nelson W.A."/>
            <person name="Fredericq S."/>
            <person name="Bhattacharya D."/>
            <person name="Su Yoon H."/>
        </authorList>
    </citation>
    <scope>NUCLEOTIDE SEQUENCE</scope>
</reference>
<comment type="similarity">
    <text evidence="1 4">Belongs to the bacterial ribosomal protein bS18 family.</text>
</comment>
<dbReference type="Gene3D" id="4.10.640.10">
    <property type="entry name" value="Ribosomal protein S18"/>
    <property type="match status" value="1"/>
</dbReference>
<organism evidence="5">
    <name type="scientific">Neogoniolithon spectabile</name>
    <dbReference type="NCBI Taxonomy" id="231755"/>
    <lineage>
        <taxon>Eukaryota</taxon>
        <taxon>Rhodophyta</taxon>
        <taxon>Florideophyceae</taxon>
        <taxon>Corallinophycidae</taxon>
        <taxon>Corallinales</taxon>
        <taxon>Spongitidaceae</taxon>
        <taxon>Neogoniolithoideae</taxon>
        <taxon>Neogoniolithon</taxon>
    </lineage>
</organism>
<dbReference type="EMBL" id="MH281628">
    <property type="protein sequence ID" value="AYR06070.1"/>
    <property type="molecule type" value="Genomic_DNA"/>
</dbReference>
<dbReference type="HAMAP" id="MF_00270">
    <property type="entry name" value="Ribosomal_bS18"/>
    <property type="match status" value="1"/>
</dbReference>
<name>A0A3G3MGW5_9FLOR</name>
<dbReference type="PRINTS" id="PR00974">
    <property type="entry name" value="RIBOSOMALS18"/>
</dbReference>
<accession>A0A3G3MGW5</accession>
<dbReference type="NCBIfam" id="TIGR00165">
    <property type="entry name" value="S18"/>
    <property type="match status" value="1"/>
</dbReference>
<protein>
    <submittedName>
        <fullName evidence="5">Ribosomal protein S18</fullName>
    </submittedName>
</protein>
<evidence type="ECO:0000256" key="2">
    <source>
        <dbReference type="ARBA" id="ARBA00022980"/>
    </source>
</evidence>
<sequence length="64" mass="7725">MLTQSRNHDIHISYRDIDTLNNYINEQGKILPRRISNIKIKQQKKITKNIKRARILAMMPFIYK</sequence>
<dbReference type="Pfam" id="PF01084">
    <property type="entry name" value="Ribosomal_S18"/>
    <property type="match status" value="1"/>
</dbReference>
<gene>
    <name evidence="5" type="primary">rps18</name>
</gene>
<dbReference type="InterPro" id="IPR036870">
    <property type="entry name" value="Ribosomal_bS18_sf"/>
</dbReference>